<dbReference type="InterPro" id="IPR044068">
    <property type="entry name" value="CB"/>
</dbReference>
<dbReference type="EMBL" id="JBHMEY010000002">
    <property type="protein sequence ID" value="MFB9095104.1"/>
    <property type="molecule type" value="Genomic_DNA"/>
</dbReference>
<protein>
    <submittedName>
        <fullName evidence="8">Tyrosine-type recombinase/integrase</fullName>
    </submittedName>
</protein>
<dbReference type="Proteomes" id="UP001589607">
    <property type="component" value="Unassembled WGS sequence"/>
</dbReference>
<proteinExistence type="predicted"/>
<comment type="caution">
    <text evidence="8">The sequence shown here is derived from an EMBL/GenBank/DDBJ whole genome shotgun (WGS) entry which is preliminary data.</text>
</comment>
<dbReference type="SUPFAM" id="SSF56349">
    <property type="entry name" value="DNA breaking-rejoining enzymes"/>
    <property type="match status" value="1"/>
</dbReference>
<dbReference type="RefSeq" id="WP_236453469.1">
    <property type="nucleotide sequence ID" value="NZ_CBCSGE010000032.1"/>
</dbReference>
<dbReference type="Gene3D" id="1.10.443.10">
    <property type="entry name" value="Intergrase catalytic core"/>
    <property type="match status" value="1"/>
</dbReference>
<dbReference type="PROSITE" id="PS51900">
    <property type="entry name" value="CB"/>
    <property type="match status" value="1"/>
</dbReference>
<dbReference type="PANTHER" id="PTHR30349">
    <property type="entry name" value="PHAGE INTEGRASE-RELATED"/>
    <property type="match status" value="1"/>
</dbReference>
<evidence type="ECO:0000256" key="2">
    <source>
        <dbReference type="ARBA" id="ARBA00022908"/>
    </source>
</evidence>
<dbReference type="InterPro" id="IPR010998">
    <property type="entry name" value="Integrase_recombinase_N"/>
</dbReference>
<evidence type="ECO:0000256" key="1">
    <source>
        <dbReference type="ARBA" id="ARBA00022829"/>
    </source>
</evidence>
<keyword evidence="4" id="KW-0233">DNA recombination</keyword>
<feature type="domain" description="Core-binding (CB)" evidence="7">
    <location>
        <begin position="112"/>
        <end position="201"/>
    </location>
</feature>
<keyword evidence="3 5" id="KW-0238">DNA-binding</keyword>
<evidence type="ECO:0000259" key="6">
    <source>
        <dbReference type="PROSITE" id="PS51898"/>
    </source>
</evidence>
<dbReference type="PROSITE" id="PS51898">
    <property type="entry name" value="TYR_RECOMBINASE"/>
    <property type="match status" value="1"/>
</dbReference>
<organism evidence="8 9">
    <name type="scientific">Flavobacterium jumunjinense</name>
    <dbReference type="NCBI Taxonomy" id="998845"/>
    <lineage>
        <taxon>Bacteria</taxon>
        <taxon>Pseudomonadati</taxon>
        <taxon>Bacteroidota</taxon>
        <taxon>Flavobacteriia</taxon>
        <taxon>Flavobacteriales</taxon>
        <taxon>Flavobacteriaceae</taxon>
        <taxon>Flavobacterium</taxon>
    </lineage>
</organism>
<evidence type="ECO:0000256" key="5">
    <source>
        <dbReference type="PROSITE-ProRule" id="PRU01248"/>
    </source>
</evidence>
<evidence type="ECO:0000256" key="3">
    <source>
        <dbReference type="ARBA" id="ARBA00023125"/>
    </source>
</evidence>
<dbReference type="InterPro" id="IPR002104">
    <property type="entry name" value="Integrase_catalytic"/>
</dbReference>
<dbReference type="InterPro" id="IPR013762">
    <property type="entry name" value="Integrase-like_cat_sf"/>
</dbReference>
<gene>
    <name evidence="8" type="ORF">ACFFVF_01125</name>
</gene>
<keyword evidence="9" id="KW-1185">Reference proteome</keyword>
<dbReference type="InterPro" id="IPR050090">
    <property type="entry name" value="Tyrosine_recombinase_XerCD"/>
</dbReference>
<evidence type="ECO:0000259" key="7">
    <source>
        <dbReference type="PROSITE" id="PS51900"/>
    </source>
</evidence>
<sequence>MTISNQILTNAYANAYANAYENAYDLILLKQFSTPRIYTANDDLSKRWYVYFSFRNPESGKMERQTPIYAGINKHKTLKERTEAAQNIKWALYKFLKNGFNPYENSKLDEIEKHYNIKEAFEFGLEIKKKTLSENSYSDYRIRIAKFQKWLITNGLDELLKIEHLTKKIVSTYLNEVLQKTSPINRNNTRAVISTFFKTLEDEDIIKDNFIKNIPILKSTPERNKTYSKELEGKIFEKLNDDPTLKLFVQFISYNFLRPVEVVRLKIKDINIEEQKLFVKAKNKTDKIKIIPDILLKELPEIKHLDQECFLFTPNGIGGEWETKETNRRDYFSKRFNEVIKKPLKLGKDYGLYSFRHTFITKLYKELAINSTPFEAKSKLMLITGHSTMTALDKYLRDIDAVLPEDYSSMLS</sequence>
<accession>A0ABV5GI99</accession>
<evidence type="ECO:0000313" key="8">
    <source>
        <dbReference type="EMBL" id="MFB9095104.1"/>
    </source>
</evidence>
<reference evidence="8 9" key="1">
    <citation type="submission" date="2024-09" db="EMBL/GenBank/DDBJ databases">
        <authorList>
            <person name="Sun Q."/>
            <person name="Mori K."/>
        </authorList>
    </citation>
    <scope>NUCLEOTIDE SEQUENCE [LARGE SCALE GENOMIC DNA]</scope>
    <source>
        <strain evidence="8 9">CECT 7955</strain>
    </source>
</reference>
<feature type="domain" description="Tyr recombinase" evidence="6">
    <location>
        <begin position="222"/>
        <end position="408"/>
    </location>
</feature>
<keyword evidence="1" id="KW-0159">Chromosome partition</keyword>
<dbReference type="Gene3D" id="1.10.150.130">
    <property type="match status" value="1"/>
</dbReference>
<keyword evidence="2" id="KW-0229">DNA integration</keyword>
<dbReference type="PANTHER" id="PTHR30349:SF81">
    <property type="entry name" value="TYROSINE RECOMBINASE XERC"/>
    <property type="match status" value="1"/>
</dbReference>
<name>A0ABV5GI99_9FLAO</name>
<evidence type="ECO:0000256" key="4">
    <source>
        <dbReference type="ARBA" id="ARBA00023172"/>
    </source>
</evidence>
<evidence type="ECO:0000313" key="9">
    <source>
        <dbReference type="Proteomes" id="UP001589607"/>
    </source>
</evidence>
<dbReference type="InterPro" id="IPR011010">
    <property type="entry name" value="DNA_brk_join_enz"/>
</dbReference>